<dbReference type="Gene3D" id="1.10.3720.10">
    <property type="entry name" value="MetI-like"/>
    <property type="match status" value="1"/>
</dbReference>
<feature type="transmembrane region" description="Helical" evidence="7">
    <location>
        <begin position="42"/>
        <end position="62"/>
    </location>
</feature>
<evidence type="ECO:0000313" key="9">
    <source>
        <dbReference type="EMBL" id="HGS21005.1"/>
    </source>
</evidence>
<dbReference type="InterPro" id="IPR051393">
    <property type="entry name" value="ABC_transporter_permease"/>
</dbReference>
<feature type="transmembrane region" description="Helical" evidence="7">
    <location>
        <begin position="83"/>
        <end position="102"/>
    </location>
</feature>
<dbReference type="GO" id="GO:0005886">
    <property type="term" value="C:plasma membrane"/>
    <property type="evidence" value="ECO:0007669"/>
    <property type="project" value="UniProtKB-SubCell"/>
</dbReference>
<keyword evidence="3" id="KW-1003">Cell membrane</keyword>
<dbReference type="PANTHER" id="PTHR30193">
    <property type="entry name" value="ABC TRANSPORTER PERMEASE PROTEIN"/>
    <property type="match status" value="1"/>
</dbReference>
<evidence type="ECO:0000256" key="5">
    <source>
        <dbReference type="ARBA" id="ARBA00022989"/>
    </source>
</evidence>
<dbReference type="CDD" id="cd06261">
    <property type="entry name" value="TM_PBP2"/>
    <property type="match status" value="1"/>
</dbReference>
<evidence type="ECO:0000259" key="8">
    <source>
        <dbReference type="PROSITE" id="PS50928"/>
    </source>
</evidence>
<feature type="transmembrane region" description="Helical" evidence="7">
    <location>
        <begin position="300"/>
        <end position="323"/>
    </location>
</feature>
<protein>
    <submittedName>
        <fullName evidence="9">Sugar ABC transporter permease</fullName>
    </submittedName>
</protein>
<dbReference type="Pfam" id="PF00528">
    <property type="entry name" value="BPD_transp_1"/>
    <property type="match status" value="1"/>
</dbReference>
<dbReference type="PANTHER" id="PTHR30193:SF44">
    <property type="entry name" value="LACTOSE TRANSPORT SYSTEM PERMEASE PROTEIN LACF"/>
    <property type="match status" value="1"/>
</dbReference>
<keyword evidence="2 7" id="KW-0813">Transport</keyword>
<keyword evidence="5 7" id="KW-1133">Transmembrane helix</keyword>
<evidence type="ECO:0000256" key="1">
    <source>
        <dbReference type="ARBA" id="ARBA00004651"/>
    </source>
</evidence>
<comment type="caution">
    <text evidence="9">The sequence shown here is derived from an EMBL/GenBank/DDBJ whole genome shotgun (WGS) entry which is preliminary data.</text>
</comment>
<dbReference type="InterPro" id="IPR035906">
    <property type="entry name" value="MetI-like_sf"/>
</dbReference>
<evidence type="ECO:0000256" key="2">
    <source>
        <dbReference type="ARBA" id="ARBA00022448"/>
    </source>
</evidence>
<dbReference type="SUPFAM" id="SSF161098">
    <property type="entry name" value="MetI-like"/>
    <property type="match status" value="1"/>
</dbReference>
<feature type="transmembrane region" description="Helical" evidence="7">
    <location>
        <begin position="108"/>
        <end position="131"/>
    </location>
</feature>
<feature type="transmembrane region" description="Helical" evidence="7">
    <location>
        <begin position="143"/>
        <end position="162"/>
    </location>
</feature>
<reference evidence="9" key="1">
    <citation type="journal article" date="2020" name="mSystems">
        <title>Genome- and Community-Level Interaction Insights into Carbon Utilization and Element Cycling Functions of Hydrothermarchaeota in Hydrothermal Sediment.</title>
        <authorList>
            <person name="Zhou Z."/>
            <person name="Liu Y."/>
            <person name="Xu W."/>
            <person name="Pan J."/>
            <person name="Luo Z.H."/>
            <person name="Li M."/>
        </authorList>
    </citation>
    <scope>NUCLEOTIDE SEQUENCE [LARGE SCALE GENOMIC DNA]</scope>
    <source>
        <strain evidence="9">SpSt-573</strain>
    </source>
</reference>
<evidence type="ECO:0000256" key="4">
    <source>
        <dbReference type="ARBA" id="ARBA00022692"/>
    </source>
</evidence>
<accession>A0A7C4PKW2</accession>
<sequence length="333" mass="37661">MIFLTKNSEQAKRNQVYVANLPAGRIGKVLYAIRKELIKNGALYLMALPAVVIVFIVSYMPMPGIILAFKDYKPATGIWGSRWVGFANFQFLFNSGIAWQIIRNTLLLNFLFIVAAQVCSLTCSLLINEIYHKYIAKVFQSVLFFPHFVSWVLVGYFTYAFLNADNGFINSVLVQLGKNPVNWYGEALLWIPILVFLSVWKGLGYFTIIYLAGMLSINPEYLEAARIDGANKLHEIWYITLPLVRPLVIINVLLAIGRIFFANFDFIWNVTRDTGLLLEWTNVIDTFIFRSLSSVGNFNLAAAAGLFQAVMGLILVLLANWAVSKIDKDQVLF</sequence>
<keyword evidence="4 7" id="KW-0812">Transmembrane</keyword>
<feature type="domain" description="ABC transmembrane type-1" evidence="8">
    <location>
        <begin position="102"/>
        <end position="319"/>
    </location>
</feature>
<dbReference type="InterPro" id="IPR000515">
    <property type="entry name" value="MetI-like"/>
</dbReference>
<comment type="similarity">
    <text evidence="7">Belongs to the binding-protein-dependent transport system permease family.</text>
</comment>
<name>A0A7C4PKW2_9CHLR</name>
<dbReference type="AlphaFoldDB" id="A0A7C4PKW2"/>
<evidence type="ECO:0000256" key="6">
    <source>
        <dbReference type="ARBA" id="ARBA00023136"/>
    </source>
</evidence>
<dbReference type="PROSITE" id="PS50928">
    <property type="entry name" value="ABC_TM1"/>
    <property type="match status" value="1"/>
</dbReference>
<dbReference type="GO" id="GO:0055085">
    <property type="term" value="P:transmembrane transport"/>
    <property type="evidence" value="ECO:0007669"/>
    <property type="project" value="InterPro"/>
</dbReference>
<proteinExistence type="inferred from homology"/>
<feature type="transmembrane region" description="Helical" evidence="7">
    <location>
        <begin position="187"/>
        <end position="215"/>
    </location>
</feature>
<evidence type="ECO:0000256" key="7">
    <source>
        <dbReference type="RuleBase" id="RU363032"/>
    </source>
</evidence>
<feature type="transmembrane region" description="Helical" evidence="7">
    <location>
        <begin position="236"/>
        <end position="261"/>
    </location>
</feature>
<comment type="subcellular location">
    <subcellularLocation>
        <location evidence="1 7">Cell membrane</location>
        <topology evidence="1 7">Multi-pass membrane protein</topology>
    </subcellularLocation>
</comment>
<organism evidence="9">
    <name type="scientific">Anaerolinea thermolimosa</name>
    <dbReference type="NCBI Taxonomy" id="229919"/>
    <lineage>
        <taxon>Bacteria</taxon>
        <taxon>Bacillati</taxon>
        <taxon>Chloroflexota</taxon>
        <taxon>Anaerolineae</taxon>
        <taxon>Anaerolineales</taxon>
        <taxon>Anaerolineaceae</taxon>
        <taxon>Anaerolinea</taxon>
    </lineage>
</organism>
<evidence type="ECO:0000256" key="3">
    <source>
        <dbReference type="ARBA" id="ARBA00022475"/>
    </source>
</evidence>
<gene>
    <name evidence="9" type="ORF">ENT37_03955</name>
</gene>
<keyword evidence="6 7" id="KW-0472">Membrane</keyword>
<dbReference type="EMBL" id="DSYK01000203">
    <property type="protein sequence ID" value="HGS21005.1"/>
    <property type="molecule type" value="Genomic_DNA"/>
</dbReference>